<dbReference type="Pfam" id="PF00756">
    <property type="entry name" value="Esterase"/>
    <property type="match status" value="1"/>
</dbReference>
<dbReference type="Proteomes" id="UP001202717">
    <property type="component" value="Chromosome"/>
</dbReference>
<reference evidence="2 3" key="1">
    <citation type="submission" date="2023-01" db="EMBL/GenBank/DDBJ databases">
        <title>Psychroserpens ponticola sp. nov., isolated from seawater.</title>
        <authorList>
            <person name="Kristyanto S."/>
            <person name="Jung J."/>
            <person name="Kim J.M."/>
            <person name="Jeon C.O."/>
        </authorList>
    </citation>
    <scope>NUCLEOTIDE SEQUENCE [LARGE SCALE GENOMIC DNA]</scope>
    <source>
        <strain evidence="2 3">MSW6</strain>
    </source>
</reference>
<dbReference type="RefSeq" id="WP_249993215.1">
    <property type="nucleotide sequence ID" value="NZ_CP116221.1"/>
</dbReference>
<dbReference type="InterPro" id="IPR050583">
    <property type="entry name" value="Mycobacterial_A85_antigen"/>
</dbReference>
<keyword evidence="3" id="KW-1185">Reference proteome</keyword>
<dbReference type="GO" id="GO:0016787">
    <property type="term" value="F:hydrolase activity"/>
    <property type="evidence" value="ECO:0007669"/>
    <property type="project" value="UniProtKB-KW"/>
</dbReference>
<protein>
    <submittedName>
        <fullName evidence="2">Alpha/beta hydrolase-fold protein</fullName>
    </submittedName>
</protein>
<sequence length="393" mass="45513">MKKHLLISCVVLFCTSLFSQTIYKELPSRALNTTRDIKIKLPNNYDPESLVKYPVIIVFDGDYLFEPVLGQVHFQTYFKEMPESIIVGIVQGEERFYDGYFDELTGMPFESGKRFYDFVQNELLPYIDNNYKTSPFRVAIGHNKMANFINSYLFTDEPVFQAYINISPDYKGTMANNLTTRLGHLKNDVFYYLATSDKDVSSIKNTIRETSSVLKTLDTQKLTFYYDELKGDTHYTLVTGALSKALDKIFEIYKPLDEKEINEKVLTYEGTLDEYIVNRYERIEEYFGIIKPITEDEFAKIVSIAEERDDLESLQNIGKLANKQDPESALGTYYLALHAEKLGKNKKATKYYESALTLSETIVIDKEYIKSKLKNLQDLATDDNERENEDEEN</sequence>
<dbReference type="InterPro" id="IPR029058">
    <property type="entry name" value="AB_hydrolase_fold"/>
</dbReference>
<evidence type="ECO:0000313" key="2">
    <source>
        <dbReference type="EMBL" id="WCO01469.1"/>
    </source>
</evidence>
<evidence type="ECO:0000256" key="1">
    <source>
        <dbReference type="SAM" id="SignalP"/>
    </source>
</evidence>
<dbReference type="InterPro" id="IPR000801">
    <property type="entry name" value="Esterase-like"/>
</dbReference>
<dbReference type="PANTHER" id="PTHR48098:SF6">
    <property type="entry name" value="FERRI-BACILLIBACTIN ESTERASE BESA"/>
    <property type="match status" value="1"/>
</dbReference>
<feature type="signal peptide" evidence="1">
    <location>
        <begin position="1"/>
        <end position="19"/>
    </location>
</feature>
<dbReference type="SUPFAM" id="SSF48452">
    <property type="entry name" value="TPR-like"/>
    <property type="match status" value="1"/>
</dbReference>
<proteinExistence type="predicted"/>
<dbReference type="PANTHER" id="PTHR48098">
    <property type="entry name" value="ENTEROCHELIN ESTERASE-RELATED"/>
    <property type="match status" value="1"/>
</dbReference>
<gene>
    <name evidence="2" type="ORF">MUN68_015560</name>
</gene>
<evidence type="ECO:0000313" key="3">
    <source>
        <dbReference type="Proteomes" id="UP001202717"/>
    </source>
</evidence>
<dbReference type="Gene3D" id="3.40.50.1820">
    <property type="entry name" value="alpha/beta hydrolase"/>
    <property type="match status" value="1"/>
</dbReference>
<keyword evidence="1" id="KW-0732">Signal</keyword>
<name>A0ABY7RWE6_9FLAO</name>
<dbReference type="InterPro" id="IPR011990">
    <property type="entry name" value="TPR-like_helical_dom_sf"/>
</dbReference>
<accession>A0ABY7RWE6</accession>
<dbReference type="Gene3D" id="1.25.40.10">
    <property type="entry name" value="Tetratricopeptide repeat domain"/>
    <property type="match status" value="1"/>
</dbReference>
<dbReference type="SUPFAM" id="SSF53474">
    <property type="entry name" value="alpha/beta-Hydrolases"/>
    <property type="match status" value="1"/>
</dbReference>
<feature type="chain" id="PRO_5047076910" evidence="1">
    <location>
        <begin position="20"/>
        <end position="393"/>
    </location>
</feature>
<organism evidence="2 3">
    <name type="scientific">Psychroserpens ponticola</name>
    <dbReference type="NCBI Taxonomy" id="2932268"/>
    <lineage>
        <taxon>Bacteria</taxon>
        <taxon>Pseudomonadati</taxon>
        <taxon>Bacteroidota</taxon>
        <taxon>Flavobacteriia</taxon>
        <taxon>Flavobacteriales</taxon>
        <taxon>Flavobacteriaceae</taxon>
        <taxon>Psychroserpens</taxon>
    </lineage>
</organism>
<dbReference type="EMBL" id="CP116221">
    <property type="protein sequence ID" value="WCO01469.1"/>
    <property type="molecule type" value="Genomic_DNA"/>
</dbReference>
<keyword evidence="2" id="KW-0378">Hydrolase</keyword>